<protein>
    <submittedName>
        <fullName evidence="1">Uncharacterized protein</fullName>
    </submittedName>
</protein>
<dbReference type="Proteomes" id="UP000593574">
    <property type="component" value="Unassembled WGS sequence"/>
</dbReference>
<evidence type="ECO:0000313" key="1">
    <source>
        <dbReference type="EMBL" id="MBA0709142.1"/>
    </source>
</evidence>
<proteinExistence type="predicted"/>
<evidence type="ECO:0000313" key="2">
    <source>
        <dbReference type="Proteomes" id="UP000593574"/>
    </source>
</evidence>
<dbReference type="AlphaFoldDB" id="A0A7J8ZC27"/>
<organism evidence="1 2">
    <name type="scientific">Gossypium laxum</name>
    <dbReference type="NCBI Taxonomy" id="34288"/>
    <lineage>
        <taxon>Eukaryota</taxon>
        <taxon>Viridiplantae</taxon>
        <taxon>Streptophyta</taxon>
        <taxon>Embryophyta</taxon>
        <taxon>Tracheophyta</taxon>
        <taxon>Spermatophyta</taxon>
        <taxon>Magnoliopsida</taxon>
        <taxon>eudicotyledons</taxon>
        <taxon>Gunneridae</taxon>
        <taxon>Pentapetalae</taxon>
        <taxon>rosids</taxon>
        <taxon>malvids</taxon>
        <taxon>Malvales</taxon>
        <taxon>Malvaceae</taxon>
        <taxon>Malvoideae</taxon>
        <taxon>Gossypium</taxon>
    </lineage>
</organism>
<reference evidence="1 2" key="1">
    <citation type="journal article" date="2019" name="Genome Biol. Evol.">
        <title>Insights into the evolution of the New World diploid cottons (Gossypium, subgenus Houzingenia) based on genome sequencing.</title>
        <authorList>
            <person name="Grover C.E."/>
            <person name="Arick M.A. 2nd"/>
            <person name="Thrash A."/>
            <person name="Conover J.L."/>
            <person name="Sanders W.S."/>
            <person name="Peterson D.G."/>
            <person name="Frelichowski J.E."/>
            <person name="Scheffler J.A."/>
            <person name="Scheffler B.E."/>
            <person name="Wendel J.F."/>
        </authorList>
    </citation>
    <scope>NUCLEOTIDE SEQUENCE [LARGE SCALE GENOMIC DNA]</scope>
    <source>
        <strain evidence="1">4</strain>
        <tissue evidence="1">Leaf</tissue>
    </source>
</reference>
<gene>
    <name evidence="1" type="ORF">Golax_024202</name>
</gene>
<sequence length="28" mass="3325">MGSRLIHPIRKFTLIMKTIGSIYFLMEQ</sequence>
<keyword evidence="2" id="KW-1185">Reference proteome</keyword>
<dbReference type="EMBL" id="JABEZV010000004">
    <property type="protein sequence ID" value="MBA0709142.1"/>
    <property type="molecule type" value="Genomic_DNA"/>
</dbReference>
<comment type="caution">
    <text evidence="1">The sequence shown here is derived from an EMBL/GenBank/DDBJ whole genome shotgun (WGS) entry which is preliminary data.</text>
</comment>
<accession>A0A7J8ZC27</accession>
<name>A0A7J8ZC27_9ROSI</name>